<feature type="non-terminal residue" evidence="2">
    <location>
        <position position="136"/>
    </location>
</feature>
<evidence type="ECO:0000256" key="1">
    <source>
        <dbReference type="SAM" id="SignalP"/>
    </source>
</evidence>
<gene>
    <name evidence="2" type="ORF">LCER1_G007017</name>
</gene>
<name>A0A7D8YI94_9HELO</name>
<evidence type="ECO:0000313" key="2">
    <source>
        <dbReference type="EMBL" id="TVY51193.1"/>
    </source>
</evidence>
<dbReference type="Proteomes" id="UP000481288">
    <property type="component" value="Unassembled WGS sequence"/>
</dbReference>
<keyword evidence="3" id="KW-1185">Reference proteome</keyword>
<proteinExistence type="predicted"/>
<feature type="signal peptide" evidence="1">
    <location>
        <begin position="1"/>
        <end position="21"/>
    </location>
</feature>
<keyword evidence="1" id="KW-0732">Signal</keyword>
<reference evidence="2 3" key="1">
    <citation type="submission" date="2018-05" db="EMBL/GenBank/DDBJ databases">
        <title>Whole genome sequencing for identification of molecular markers to develop diagnostic detection tools for the regulated plant pathogen Lachnellula willkommii.</title>
        <authorList>
            <person name="Giroux E."/>
            <person name="Bilodeau G."/>
        </authorList>
    </citation>
    <scope>NUCLEOTIDE SEQUENCE [LARGE SCALE GENOMIC DNA]</scope>
    <source>
        <strain evidence="2 3">CBS 625.97</strain>
    </source>
</reference>
<dbReference type="AlphaFoldDB" id="A0A7D8YI94"/>
<dbReference type="Gene3D" id="2.60.120.200">
    <property type="match status" value="1"/>
</dbReference>
<organism evidence="2 3">
    <name type="scientific">Lachnellula cervina</name>
    <dbReference type="NCBI Taxonomy" id="1316786"/>
    <lineage>
        <taxon>Eukaryota</taxon>
        <taxon>Fungi</taxon>
        <taxon>Dikarya</taxon>
        <taxon>Ascomycota</taxon>
        <taxon>Pezizomycotina</taxon>
        <taxon>Leotiomycetes</taxon>
        <taxon>Helotiales</taxon>
        <taxon>Lachnaceae</taxon>
        <taxon>Lachnellula</taxon>
    </lineage>
</organism>
<feature type="chain" id="PRO_5028909396" evidence="1">
    <location>
        <begin position="22"/>
        <end position="136"/>
    </location>
</feature>
<dbReference type="SUPFAM" id="SSF49899">
    <property type="entry name" value="Concanavalin A-like lectins/glucanases"/>
    <property type="match status" value="1"/>
</dbReference>
<dbReference type="InterPro" id="IPR013320">
    <property type="entry name" value="ConA-like_dom_sf"/>
</dbReference>
<evidence type="ECO:0000313" key="3">
    <source>
        <dbReference type="Proteomes" id="UP000481288"/>
    </source>
</evidence>
<comment type="caution">
    <text evidence="2">The sequence shown here is derived from an EMBL/GenBank/DDBJ whole genome shotgun (WGS) entry which is preliminary data.</text>
</comment>
<accession>A0A7D8YI94</accession>
<sequence>MGFKSTLFGISLFGYLKATTASPMGADAASIAAHGNETFWVNAQATYSLVDTYDTSNFFSSFSFFTDTDPTSGWVNYQSQSAAQSQGLINTNNDQIYMGVDSTTVNPPSPGRNSVRVTSNKAYTHGLFIADIAHMP</sequence>
<dbReference type="OrthoDB" id="192832at2759"/>
<dbReference type="Pfam" id="PF26113">
    <property type="entry name" value="GH16_XgeA"/>
    <property type="match status" value="1"/>
</dbReference>
<dbReference type="EMBL" id="QGMG01000881">
    <property type="protein sequence ID" value="TVY51193.1"/>
    <property type="molecule type" value="Genomic_DNA"/>
</dbReference>
<protein>
    <submittedName>
        <fullName evidence="2">Putative endo-1,3(4)-beta-glucanase</fullName>
    </submittedName>
</protein>